<proteinExistence type="predicted"/>
<dbReference type="AlphaFoldDB" id="A0A9X2MK05"/>
<dbReference type="Pfam" id="PF03698">
    <property type="entry name" value="UPF0180"/>
    <property type="match status" value="1"/>
</dbReference>
<dbReference type="RefSeq" id="WP_042679064.1">
    <property type="nucleotide sequence ID" value="NZ_CABKTM010000010.1"/>
</dbReference>
<keyword evidence="2" id="KW-1185">Reference proteome</keyword>
<evidence type="ECO:0000313" key="2">
    <source>
        <dbReference type="Proteomes" id="UP001142078"/>
    </source>
</evidence>
<organism evidence="1 2">
    <name type="scientific">Anaerosalibacter massiliensis</name>
    <dbReference type="NCBI Taxonomy" id="1347392"/>
    <lineage>
        <taxon>Bacteria</taxon>
        <taxon>Bacillati</taxon>
        <taxon>Bacillota</taxon>
        <taxon>Tissierellia</taxon>
        <taxon>Tissierellales</taxon>
        <taxon>Sporanaerobacteraceae</taxon>
        <taxon>Anaerosalibacter</taxon>
    </lineage>
</organism>
<reference evidence="1" key="1">
    <citation type="submission" date="2022-07" db="EMBL/GenBank/DDBJ databases">
        <title>Enhanced cultured diversity of the mouse gut microbiota enables custom-made synthetic communities.</title>
        <authorList>
            <person name="Afrizal A."/>
        </authorList>
    </citation>
    <scope>NUCLEOTIDE SEQUENCE</scope>
    <source>
        <strain evidence="1">DSM 29482</strain>
    </source>
</reference>
<gene>
    <name evidence="1" type="ORF">NSA23_15320</name>
</gene>
<evidence type="ECO:0000313" key="1">
    <source>
        <dbReference type="EMBL" id="MCR2045470.1"/>
    </source>
</evidence>
<protein>
    <submittedName>
        <fullName evidence="1">YkuS family protein</fullName>
    </submittedName>
</protein>
<sequence>MTKKIAVQNGLDDIKKNLENLGYTIVDMDSSDAEAIVYMRTEGDGIPYISSSVNMNTRFDIENQSSAILINAEGRSIEDIDEIIKKRRYTPLF</sequence>
<dbReference type="EMBL" id="JANJZL010000018">
    <property type="protein sequence ID" value="MCR2045470.1"/>
    <property type="molecule type" value="Genomic_DNA"/>
</dbReference>
<comment type="caution">
    <text evidence="1">The sequence shown here is derived from an EMBL/GenBank/DDBJ whole genome shotgun (WGS) entry which is preliminary data.</text>
</comment>
<dbReference type="OrthoDB" id="1954110at2"/>
<name>A0A9X2MK05_9FIRM</name>
<dbReference type="Proteomes" id="UP001142078">
    <property type="component" value="Unassembled WGS sequence"/>
</dbReference>
<dbReference type="InterPro" id="IPR005370">
    <property type="entry name" value="UPF0180"/>
</dbReference>
<accession>A0A9X2MK05</accession>